<accession>A0A4R8LLG8</accession>
<keyword evidence="2" id="KW-0808">Transferase</keyword>
<dbReference type="OrthoDB" id="2375606at2"/>
<name>A0A4R8LLG8_9BACL</name>
<dbReference type="Gene3D" id="1.10.287.130">
    <property type="match status" value="1"/>
</dbReference>
<evidence type="ECO:0000256" key="2">
    <source>
        <dbReference type="ARBA" id="ARBA00022679"/>
    </source>
</evidence>
<evidence type="ECO:0000256" key="3">
    <source>
        <dbReference type="ARBA" id="ARBA00022777"/>
    </source>
</evidence>
<organism evidence="5 6">
    <name type="scientific">Alicyclobacillus sacchari</name>
    <dbReference type="NCBI Taxonomy" id="392010"/>
    <lineage>
        <taxon>Bacteria</taxon>
        <taxon>Bacillati</taxon>
        <taxon>Bacillota</taxon>
        <taxon>Bacilli</taxon>
        <taxon>Bacillales</taxon>
        <taxon>Alicyclobacillaceae</taxon>
        <taxon>Alicyclobacillus</taxon>
    </lineage>
</organism>
<gene>
    <name evidence="5" type="ORF">C7445_11117</name>
</gene>
<proteinExistence type="predicted"/>
<comment type="caution">
    <text evidence="5">The sequence shown here is derived from an EMBL/GenBank/DDBJ whole genome shotgun (WGS) entry which is preliminary data.</text>
</comment>
<dbReference type="SUPFAM" id="SSF55890">
    <property type="entry name" value="Sporulation response regulatory protein Spo0B"/>
    <property type="match status" value="1"/>
</dbReference>
<dbReference type="InterPro" id="IPR039506">
    <property type="entry name" value="SPOB_a"/>
</dbReference>
<sequence>MPNGEPQPSPAAQFRTHRHDVLNELQLIRAYLQMERPAQAVAVVDRLSTWLQSLTTWQISAGAFGEQLMWTAAVCPHVLLDSFTCQIPPVDDVVEQFCRWLKMWNDELSIRGQRGRLCVTVDQSGFRIMCSDEEVVKRIDEWTGAYPDLDFVVNRW</sequence>
<evidence type="ECO:0000313" key="6">
    <source>
        <dbReference type="Proteomes" id="UP000294581"/>
    </source>
</evidence>
<dbReference type="Proteomes" id="UP000294581">
    <property type="component" value="Unassembled WGS sequence"/>
</dbReference>
<dbReference type="AlphaFoldDB" id="A0A4R8LLG8"/>
<dbReference type="Pfam" id="PF14689">
    <property type="entry name" value="SPOB_a"/>
    <property type="match status" value="1"/>
</dbReference>
<keyword evidence="1" id="KW-0597">Phosphoprotein</keyword>
<dbReference type="EMBL" id="SORF01000011">
    <property type="protein sequence ID" value="TDY43370.1"/>
    <property type="molecule type" value="Genomic_DNA"/>
</dbReference>
<evidence type="ECO:0000313" key="5">
    <source>
        <dbReference type="EMBL" id="TDY43370.1"/>
    </source>
</evidence>
<dbReference type="InterPro" id="IPR016120">
    <property type="entry name" value="Sig_transdc_His_kin_SpoOB"/>
</dbReference>
<protein>
    <submittedName>
        <fullName evidence="5">Sensor kinase SpoOB-type protein</fullName>
    </submittedName>
</protein>
<evidence type="ECO:0000256" key="1">
    <source>
        <dbReference type="ARBA" id="ARBA00022553"/>
    </source>
</evidence>
<evidence type="ECO:0000259" key="4">
    <source>
        <dbReference type="Pfam" id="PF14689"/>
    </source>
</evidence>
<feature type="domain" description="SpoOB alpha-helical" evidence="4">
    <location>
        <begin position="14"/>
        <end position="51"/>
    </location>
</feature>
<reference evidence="5 6" key="1">
    <citation type="submission" date="2019-03" db="EMBL/GenBank/DDBJ databases">
        <title>Genomic Encyclopedia of Type Strains, Phase IV (KMG-IV): sequencing the most valuable type-strain genomes for metagenomic binning, comparative biology and taxonomic classification.</title>
        <authorList>
            <person name="Goeker M."/>
        </authorList>
    </citation>
    <scope>NUCLEOTIDE SEQUENCE [LARGE SCALE GENOMIC DNA]</scope>
    <source>
        <strain evidence="5 6">DSM 17974</strain>
    </source>
</reference>
<keyword evidence="6" id="KW-1185">Reference proteome</keyword>
<keyword evidence="3 5" id="KW-0418">Kinase</keyword>
<dbReference type="GO" id="GO:0000155">
    <property type="term" value="F:phosphorelay sensor kinase activity"/>
    <property type="evidence" value="ECO:0007669"/>
    <property type="project" value="InterPro"/>
</dbReference>
<dbReference type="RefSeq" id="WP_134160238.1">
    <property type="nucleotide sequence ID" value="NZ_SORF01000011.1"/>
</dbReference>